<keyword evidence="2" id="KW-0812">Transmembrane</keyword>
<feature type="region of interest" description="Disordered" evidence="1">
    <location>
        <begin position="1167"/>
        <end position="1198"/>
    </location>
</feature>
<feature type="domain" description="CHAT" evidence="3">
    <location>
        <begin position="1236"/>
        <end position="1355"/>
    </location>
</feature>
<evidence type="ECO:0000313" key="5">
    <source>
        <dbReference type="Proteomes" id="UP001497444"/>
    </source>
</evidence>
<dbReference type="InterPro" id="IPR011990">
    <property type="entry name" value="TPR-like_helical_dom_sf"/>
</dbReference>
<feature type="compositionally biased region" description="Low complexity" evidence="1">
    <location>
        <begin position="1173"/>
        <end position="1184"/>
    </location>
</feature>
<name>A0ABP0X0J0_9BRYO</name>
<dbReference type="PANTHER" id="PTHR10098">
    <property type="entry name" value="RAPSYN-RELATED"/>
    <property type="match status" value="1"/>
</dbReference>
<evidence type="ECO:0000256" key="2">
    <source>
        <dbReference type="SAM" id="Phobius"/>
    </source>
</evidence>
<evidence type="ECO:0000313" key="4">
    <source>
        <dbReference type="EMBL" id="CAK9272628.1"/>
    </source>
</evidence>
<feature type="transmembrane region" description="Helical" evidence="2">
    <location>
        <begin position="1425"/>
        <end position="1448"/>
    </location>
</feature>
<feature type="domain" description="CHAT" evidence="3">
    <location>
        <begin position="993"/>
        <end position="1161"/>
    </location>
</feature>
<accession>A0ABP0X0J0</accession>
<organism evidence="4 5">
    <name type="scientific">Sphagnum jensenii</name>
    <dbReference type="NCBI Taxonomy" id="128206"/>
    <lineage>
        <taxon>Eukaryota</taxon>
        <taxon>Viridiplantae</taxon>
        <taxon>Streptophyta</taxon>
        <taxon>Embryophyta</taxon>
        <taxon>Bryophyta</taxon>
        <taxon>Sphagnophytina</taxon>
        <taxon>Sphagnopsida</taxon>
        <taxon>Sphagnales</taxon>
        <taxon>Sphagnaceae</taxon>
        <taxon>Sphagnum</taxon>
    </lineage>
</organism>
<sequence>MVFYHKRQRPQGRPALDHEVLHHSQQEFRSIGDQDLLLSCFEKEEGLQPLHKRRANRDAAGLLGVDPPGPDHADYEWLIATNLKTYFNLDWQWGHLVFRTRSCESEVLETHLAAIPECLSDLKTRLEEFNEEAGSAVRNSDWTATCQSYEECLRILESMENGLWTRIHTWLLLWVCIPLVHIYQLWLKNYPKCVAIYDRMLQQLNREDTEEGSEGDGSLGQLYYVIVWHRRLVLFEWSHTVDRKADGDECGHLVSLYLQSKAFNVVAVQNKEAQGFEWLQYMTNNWGRRRGMKSGESDMRVAFCFNLQQLFRISQQWSELVKWMREKWMWINLGGVVQELEIRWKFQDAENLYLAGMVNEAQDVIAQLRNDIQQLEGCMLQKQVFECKILRFKAKFCLDSDPQSTEQLLLDAGNKLAKLDFPADASSTISTELAELNFVRAKVLHNRTRGSQIWRDSPYGVEGPTKQALHAETATQLFTAVDSSGCLSRKPGFPDAVTESRLERLRGRQLLWDLFVHKERHPGQILSSYVNQFSDKYDEAMGAFKKSLELLSQTVHTLQPTRRDEIDCHIELGGCYIDAISFKDPNLKTCDNSVQGLRTYRECHLNTAIQHFQEALDLAMTCGDSKQLRIITGLGSAYFEKAIQLYDQLQEFLKLIPKFLEDLAGVDSNKFKIRLEQEVKCTNHDHVHLHSLSVEEGEVSYAVDQGFKQLKLNREWMKAVQMSRLIQSGSSRVNLYWLIDQFILNFMDDFLEELQQSIDYLLKSLKMDFAIPLDTPKDGHLVFDEVVWERVENSKIRNTKLQFLFCIGFSTCELRQTIGIQRAYNALPEYFRKALGPANYTRIVNALKLQWRHELDPKHPTIQKGLLWAERGRSRILINQIIAANKLHQDVTEISKLINFNFTDKKSWKILRAGQLACGDNTVFVEYMYDTYMEGGYVVQAWAYVMSKGGELDVCTIEMGDPQDLQASLKKIHAYMSGSYDPQSSQAKTIQTDLEKLYDTFIRPISDLLDGMKPEDKLVFALDDVLTNVPFSILLDAKTGKYLIENHTISFTPALRVLAQCNERFKSMCHASQRVGQSVALGDPAYRQDKRLVHSLKEVTKISEFFQDGCVKVITGPEASIDNLLNSVNLPVDTVQGFVHIAAHGLVNHKNRSGSLLLANSKALYKDPAPMKSNTHSDSSSRSSFHQHDQGIVESDEPEEEAFNETLHKFEMLGIGCVRGGSTSVLTEDKCISEKDKKAGILRSENVVKLGFEWRSRMVVLSACNTAKGCVLKTEGVVGLPRAFLVAGVPYVVASQWSLKDEPSSKLMKRFYKEMSRGSDTATAIRAAMLSMKPKKGSPAEVASSVYEWGGYLVWGLPTVTLPPSMLKCSWLPPKPISHRHRRRDDGIHGYNGKHKELWSNHHIEKWIYALFLQAMMTGKWTCAMFLQVLLANTLFLRVLIVSTYLITENVILSQNIS</sequence>
<reference evidence="4" key="1">
    <citation type="submission" date="2024-02" db="EMBL/GenBank/DDBJ databases">
        <authorList>
            <consortium name="ELIXIR-Norway"/>
            <consortium name="Elixir Norway"/>
        </authorList>
    </citation>
    <scope>NUCLEOTIDE SEQUENCE</scope>
</reference>
<keyword evidence="2" id="KW-0472">Membrane</keyword>
<dbReference type="PANTHER" id="PTHR10098:SF111">
    <property type="entry name" value="CHAT DOMAIN-CONTAINING PROTEIN"/>
    <property type="match status" value="1"/>
</dbReference>
<proteinExistence type="predicted"/>
<keyword evidence="2" id="KW-1133">Transmembrane helix</keyword>
<dbReference type="Proteomes" id="UP001497444">
    <property type="component" value="Chromosome 5"/>
</dbReference>
<protein>
    <recommendedName>
        <fullName evidence="3">CHAT domain-containing protein</fullName>
    </recommendedName>
</protein>
<dbReference type="Pfam" id="PF12770">
    <property type="entry name" value="CHAT"/>
    <property type="match status" value="2"/>
</dbReference>
<keyword evidence="5" id="KW-1185">Reference proteome</keyword>
<dbReference type="Gene3D" id="1.25.40.10">
    <property type="entry name" value="Tetratricopeptide repeat domain"/>
    <property type="match status" value="1"/>
</dbReference>
<gene>
    <name evidence="4" type="ORF">CSSPJE1EN1_LOCUS18106</name>
</gene>
<dbReference type="InterPro" id="IPR024983">
    <property type="entry name" value="CHAT_dom"/>
</dbReference>
<evidence type="ECO:0000256" key="1">
    <source>
        <dbReference type="SAM" id="MobiDB-lite"/>
    </source>
</evidence>
<dbReference type="EMBL" id="OZ020100">
    <property type="protein sequence ID" value="CAK9272628.1"/>
    <property type="molecule type" value="Genomic_DNA"/>
</dbReference>
<evidence type="ECO:0000259" key="3">
    <source>
        <dbReference type="Pfam" id="PF12770"/>
    </source>
</evidence>